<evidence type="ECO:0000313" key="2">
    <source>
        <dbReference type="EnsemblMetazoa" id="ENSAATROPP015227"/>
    </source>
</evidence>
<organism evidence="2 3">
    <name type="scientific">Anopheles atroparvus</name>
    <name type="common">European mosquito</name>
    <dbReference type="NCBI Taxonomy" id="41427"/>
    <lineage>
        <taxon>Eukaryota</taxon>
        <taxon>Metazoa</taxon>
        <taxon>Ecdysozoa</taxon>
        <taxon>Arthropoda</taxon>
        <taxon>Hexapoda</taxon>
        <taxon>Insecta</taxon>
        <taxon>Pterygota</taxon>
        <taxon>Neoptera</taxon>
        <taxon>Endopterygota</taxon>
        <taxon>Diptera</taxon>
        <taxon>Nematocera</taxon>
        <taxon>Culicoidea</taxon>
        <taxon>Culicidae</taxon>
        <taxon>Anophelinae</taxon>
        <taxon>Anopheles</taxon>
    </lineage>
</organism>
<proteinExistence type="predicted"/>
<dbReference type="EnsemblMetazoa" id="ENSAATROPT017255">
    <property type="protein sequence ID" value="ENSAATROPP015227"/>
    <property type="gene ID" value="ENSAATROPG014113"/>
</dbReference>
<accession>A0AAG5DUW8</accession>
<evidence type="ECO:0000313" key="3">
    <source>
        <dbReference type="Proteomes" id="UP000075880"/>
    </source>
</evidence>
<keyword evidence="3" id="KW-1185">Reference proteome</keyword>
<feature type="region of interest" description="Disordered" evidence="1">
    <location>
        <begin position="1"/>
        <end position="35"/>
    </location>
</feature>
<feature type="compositionally biased region" description="Basic and acidic residues" evidence="1">
    <location>
        <begin position="17"/>
        <end position="26"/>
    </location>
</feature>
<dbReference type="Proteomes" id="UP000075880">
    <property type="component" value="Unassembled WGS sequence"/>
</dbReference>
<evidence type="ECO:0000256" key="1">
    <source>
        <dbReference type="SAM" id="MobiDB-lite"/>
    </source>
</evidence>
<sequence length="79" mass="8871">MKGNLTPKGTKKKKHPSHETKQKWEKGSVPQPWLGAEHANTRCSSVKQTVLASFALNPVFSIKLSEKNAFKIEKVSIQR</sequence>
<protein>
    <submittedName>
        <fullName evidence="2">Uncharacterized protein</fullName>
    </submittedName>
</protein>
<reference evidence="2" key="1">
    <citation type="submission" date="2024-04" db="UniProtKB">
        <authorList>
            <consortium name="EnsemblMetazoa"/>
        </authorList>
    </citation>
    <scope>IDENTIFICATION</scope>
    <source>
        <strain evidence="2">EBRO</strain>
    </source>
</reference>
<name>A0AAG5DUW8_ANOAO</name>
<dbReference type="AlphaFoldDB" id="A0AAG5DUW8"/>